<evidence type="ECO:0000256" key="1">
    <source>
        <dbReference type="ARBA" id="ARBA00001933"/>
    </source>
</evidence>
<dbReference type="InterPro" id="IPR015422">
    <property type="entry name" value="PyrdxlP-dep_Trfase_small"/>
</dbReference>
<sequence>MSDPVSAEHFRRAQERFPGGVNSPVRAFRAVGGTPVFVDRAEGAYLWGADGKKYVDYVGSWGPMIVGHAHPDVVSAVQHAMTRGASYGAPTAQETDLADLIAKMVPSISMMRFTSSGTEAVMGALRVARGFTGRDLVVKFEGCYHGGADYLLVKAGSGLATFGVPTSAGVPAAIASTCTVLPYNDVTALHELFAARGSEIAAVILEPVVGNMGTVPPDRAFLDALRALTTKHGALLVFDEVMTGFRLAKGGAQERFGITPDLTTLGKIVGGGLPVGVYGGRREIMEKVSPIGPVYQAGTLSGNPLAVAAGLATLRILDGDAGFYDRLEAASAELEAVLVEASKASKVPVRVQRTGSMITPFFCEGEVRSWEDAARCDTAAFGRWHHAMLDAGVMWPPAQYEAGFVSSAHDQATLRHTAAAARAAFAAV</sequence>
<feature type="modified residue" description="N6-(pyridoxal phosphate)lysine" evidence="7">
    <location>
        <position position="267"/>
    </location>
</feature>
<keyword evidence="8" id="KW-0032">Aminotransferase</keyword>
<comment type="pathway">
    <text evidence="2">Porphyrin-containing compound metabolism; protoporphyrin-IX biosynthesis; 5-aminolevulinate from L-glutamyl-tRNA(Glu): step 2/2.</text>
</comment>
<comment type="subcellular location">
    <subcellularLocation>
        <location evidence="7">Cytoplasm</location>
    </subcellularLocation>
</comment>
<evidence type="ECO:0000256" key="2">
    <source>
        <dbReference type="ARBA" id="ARBA00004819"/>
    </source>
</evidence>
<dbReference type="STRING" id="927083.DB32_004470"/>
<dbReference type="GO" id="GO:0006782">
    <property type="term" value="P:protoporphyrinogen IX biosynthetic process"/>
    <property type="evidence" value="ECO:0007669"/>
    <property type="project" value="UniProtKB-UniRule"/>
</dbReference>
<dbReference type="Gene3D" id="3.40.640.10">
    <property type="entry name" value="Type I PLP-dependent aspartate aminotransferase-like (Major domain)"/>
    <property type="match status" value="1"/>
</dbReference>
<comment type="cofactor">
    <cofactor evidence="1 7">
        <name>pyridoxal 5'-phosphate</name>
        <dbReference type="ChEBI" id="CHEBI:597326"/>
    </cofactor>
</comment>
<keyword evidence="6 7" id="KW-0627">Porphyrin biosynthesis</keyword>
<dbReference type="UniPathway" id="UPA00251">
    <property type="reaction ID" value="UER00317"/>
</dbReference>
<dbReference type="Proteomes" id="UP000034883">
    <property type="component" value="Chromosome"/>
</dbReference>
<reference evidence="8 9" key="1">
    <citation type="submission" date="2015-03" db="EMBL/GenBank/DDBJ databases">
        <title>Genome assembly of Sandaracinus amylolyticus DSM 53668.</title>
        <authorList>
            <person name="Sharma G."/>
            <person name="Subramanian S."/>
        </authorList>
    </citation>
    <scope>NUCLEOTIDE SEQUENCE [LARGE SCALE GENOMIC DNA]</scope>
    <source>
        <strain evidence="8 9">DSM 53668</strain>
    </source>
</reference>
<evidence type="ECO:0000256" key="3">
    <source>
        <dbReference type="ARBA" id="ARBA00008981"/>
    </source>
</evidence>
<dbReference type="NCBIfam" id="NF000818">
    <property type="entry name" value="PRK00062.1"/>
    <property type="match status" value="1"/>
</dbReference>
<dbReference type="GO" id="GO:0005737">
    <property type="term" value="C:cytoplasm"/>
    <property type="evidence" value="ECO:0007669"/>
    <property type="project" value="UniProtKB-SubCell"/>
</dbReference>
<accession>A0A0F6W4V1</accession>
<dbReference type="Pfam" id="PF00202">
    <property type="entry name" value="Aminotran_3"/>
    <property type="match status" value="1"/>
</dbReference>
<dbReference type="SUPFAM" id="SSF53383">
    <property type="entry name" value="PLP-dependent transferases"/>
    <property type="match status" value="1"/>
</dbReference>
<evidence type="ECO:0000256" key="6">
    <source>
        <dbReference type="ARBA" id="ARBA00023244"/>
    </source>
</evidence>
<dbReference type="Gene3D" id="3.90.1150.10">
    <property type="entry name" value="Aspartate Aminotransferase, domain 1"/>
    <property type="match status" value="1"/>
</dbReference>
<keyword evidence="5 7" id="KW-0413">Isomerase</keyword>
<keyword evidence="7" id="KW-0963">Cytoplasm</keyword>
<dbReference type="EC" id="5.4.3.8" evidence="7"/>
<evidence type="ECO:0000313" key="8">
    <source>
        <dbReference type="EMBL" id="AKF07321.1"/>
    </source>
</evidence>
<dbReference type="GO" id="GO:0008483">
    <property type="term" value="F:transaminase activity"/>
    <property type="evidence" value="ECO:0007669"/>
    <property type="project" value="UniProtKB-KW"/>
</dbReference>
<dbReference type="InterPro" id="IPR049704">
    <property type="entry name" value="Aminotrans_3_PPA_site"/>
</dbReference>
<dbReference type="OrthoDB" id="9801052at2"/>
<comment type="catalytic activity">
    <reaction evidence="7">
        <text>(S)-4-amino-5-oxopentanoate = 5-aminolevulinate</text>
        <dbReference type="Rhea" id="RHEA:14265"/>
        <dbReference type="ChEBI" id="CHEBI:57501"/>
        <dbReference type="ChEBI" id="CHEBI:356416"/>
        <dbReference type="EC" id="5.4.3.8"/>
    </reaction>
</comment>
<dbReference type="FunFam" id="3.40.640.10:FF:000021">
    <property type="entry name" value="Glutamate-1-semialdehyde 2,1-aminomutase"/>
    <property type="match status" value="1"/>
</dbReference>
<proteinExistence type="inferred from homology"/>
<dbReference type="EMBL" id="CP011125">
    <property type="protein sequence ID" value="AKF07321.1"/>
    <property type="molecule type" value="Genomic_DNA"/>
</dbReference>
<name>A0A0F6W4V1_9BACT</name>
<keyword evidence="8" id="KW-0808">Transferase</keyword>
<dbReference type="AlphaFoldDB" id="A0A0F6W4V1"/>
<dbReference type="PROSITE" id="PS00600">
    <property type="entry name" value="AA_TRANSFER_CLASS_3"/>
    <property type="match status" value="1"/>
</dbReference>
<dbReference type="NCBIfam" id="TIGR00713">
    <property type="entry name" value="hemL"/>
    <property type="match status" value="1"/>
</dbReference>
<evidence type="ECO:0000313" key="9">
    <source>
        <dbReference type="Proteomes" id="UP000034883"/>
    </source>
</evidence>
<comment type="similarity">
    <text evidence="3 7">Belongs to the class-III pyridoxal-phosphate-dependent aminotransferase family. HemL subfamily.</text>
</comment>
<evidence type="ECO:0000256" key="7">
    <source>
        <dbReference type="HAMAP-Rule" id="MF_00375"/>
    </source>
</evidence>
<dbReference type="InterPro" id="IPR005814">
    <property type="entry name" value="Aminotrans_3"/>
</dbReference>
<evidence type="ECO:0000256" key="4">
    <source>
        <dbReference type="ARBA" id="ARBA00022898"/>
    </source>
</evidence>
<dbReference type="PANTHER" id="PTHR43713:SF3">
    <property type="entry name" value="GLUTAMATE-1-SEMIALDEHYDE 2,1-AMINOMUTASE 1, CHLOROPLASTIC-RELATED"/>
    <property type="match status" value="1"/>
</dbReference>
<evidence type="ECO:0000256" key="5">
    <source>
        <dbReference type="ARBA" id="ARBA00023235"/>
    </source>
</evidence>
<dbReference type="GO" id="GO:0042286">
    <property type="term" value="F:glutamate-1-semialdehyde 2,1-aminomutase activity"/>
    <property type="evidence" value="ECO:0007669"/>
    <property type="project" value="UniProtKB-UniRule"/>
</dbReference>
<dbReference type="HAMAP" id="MF_00375">
    <property type="entry name" value="HemL_aminotrans_3"/>
    <property type="match status" value="1"/>
</dbReference>
<dbReference type="KEGG" id="samy:DB32_004470"/>
<dbReference type="PANTHER" id="PTHR43713">
    <property type="entry name" value="GLUTAMATE-1-SEMIALDEHYDE 2,1-AMINOMUTASE"/>
    <property type="match status" value="1"/>
</dbReference>
<keyword evidence="4 7" id="KW-0663">Pyridoxal phosphate</keyword>
<dbReference type="RefSeq" id="WP_053234595.1">
    <property type="nucleotide sequence ID" value="NZ_CP011125.1"/>
</dbReference>
<comment type="subunit">
    <text evidence="7">Homodimer.</text>
</comment>
<dbReference type="GO" id="GO:0030170">
    <property type="term" value="F:pyridoxal phosphate binding"/>
    <property type="evidence" value="ECO:0007669"/>
    <property type="project" value="InterPro"/>
</dbReference>
<dbReference type="InterPro" id="IPR015421">
    <property type="entry name" value="PyrdxlP-dep_Trfase_major"/>
</dbReference>
<dbReference type="CDD" id="cd00610">
    <property type="entry name" value="OAT_like"/>
    <property type="match status" value="1"/>
</dbReference>
<gene>
    <name evidence="7" type="primary">hemL</name>
    <name evidence="8" type="ORF">DB32_004470</name>
</gene>
<dbReference type="InterPro" id="IPR004639">
    <property type="entry name" value="4pyrrol_synth_GluAld_NH2Trfase"/>
</dbReference>
<protein>
    <recommendedName>
        <fullName evidence="7">Glutamate-1-semialdehyde 2,1-aminomutase</fullName>
        <shortName evidence="7">GSA</shortName>
        <ecNumber evidence="7">5.4.3.8</ecNumber>
    </recommendedName>
    <alternativeName>
        <fullName evidence="7">Glutamate-1-semialdehyde aminotransferase</fullName>
        <shortName evidence="7">GSA-AT</shortName>
    </alternativeName>
</protein>
<organism evidence="8 9">
    <name type="scientific">Sandaracinus amylolyticus</name>
    <dbReference type="NCBI Taxonomy" id="927083"/>
    <lineage>
        <taxon>Bacteria</taxon>
        <taxon>Pseudomonadati</taxon>
        <taxon>Myxococcota</taxon>
        <taxon>Polyangia</taxon>
        <taxon>Polyangiales</taxon>
        <taxon>Sandaracinaceae</taxon>
        <taxon>Sandaracinus</taxon>
    </lineage>
</organism>
<dbReference type="InterPro" id="IPR015424">
    <property type="entry name" value="PyrdxlP-dep_Trfase"/>
</dbReference>
<keyword evidence="9" id="KW-1185">Reference proteome</keyword>